<comment type="caution">
    <text evidence="1">The sequence shown here is derived from an EMBL/GenBank/DDBJ whole genome shotgun (WGS) entry which is preliminary data.</text>
</comment>
<dbReference type="AlphaFoldDB" id="A0A5S4H4J5"/>
<dbReference type="EMBL" id="VCKX01000002">
    <property type="protein sequence ID" value="TMR39631.1"/>
    <property type="molecule type" value="Genomic_DNA"/>
</dbReference>
<protein>
    <submittedName>
        <fullName evidence="1">Uncharacterized protein</fullName>
    </submittedName>
</protein>
<dbReference type="Proteomes" id="UP000306628">
    <property type="component" value="Unassembled WGS sequence"/>
</dbReference>
<name>A0A5S4H4J5_9ACTN</name>
<proteinExistence type="predicted"/>
<keyword evidence="2" id="KW-1185">Reference proteome</keyword>
<sequence length="279" mass="30704">MTIIATLPDGQKHAGLLTDFDVMDLAEAIRNVVRWNCDSLNPRDRQALALVTYWNELGRDDCILLAAIVKGDLLLPLNNRASDRLLNLSGQLPHVGEDVQHAWLAAHDAAALHRVADGKAWPEDMWIVHRLASSAPSTSDITDVERAAMQEIDWDRMLGRCATMVLRQFADRLIAGAPKPAVPPCQHADERPDLAHVEHSITVEPITPELRRDSDLPDEATLVVVERHHGRLAKVCSSTDAEVSDYVSWGYKITIEDVARGIAKTYGATYVETASAVSA</sequence>
<organism evidence="1 2">
    <name type="scientific">Nonomuraea zeae</name>
    <dbReference type="NCBI Taxonomy" id="1642303"/>
    <lineage>
        <taxon>Bacteria</taxon>
        <taxon>Bacillati</taxon>
        <taxon>Actinomycetota</taxon>
        <taxon>Actinomycetes</taxon>
        <taxon>Streptosporangiales</taxon>
        <taxon>Streptosporangiaceae</taxon>
        <taxon>Nonomuraea</taxon>
    </lineage>
</organism>
<dbReference type="OrthoDB" id="3483643at2"/>
<reference evidence="1 2" key="1">
    <citation type="submission" date="2019-05" db="EMBL/GenBank/DDBJ databases">
        <title>Draft genome sequence of Nonomuraea zeae DSM 100528.</title>
        <authorList>
            <person name="Saricaoglu S."/>
            <person name="Isik K."/>
        </authorList>
    </citation>
    <scope>NUCLEOTIDE SEQUENCE [LARGE SCALE GENOMIC DNA]</scope>
    <source>
        <strain evidence="1 2">DSM 100528</strain>
    </source>
</reference>
<evidence type="ECO:0000313" key="1">
    <source>
        <dbReference type="EMBL" id="TMR39631.1"/>
    </source>
</evidence>
<evidence type="ECO:0000313" key="2">
    <source>
        <dbReference type="Proteomes" id="UP000306628"/>
    </source>
</evidence>
<accession>A0A5S4H4J5</accession>
<gene>
    <name evidence="1" type="ORF">ETD85_01055</name>
</gene>
<dbReference type="RefSeq" id="WP_138687657.1">
    <property type="nucleotide sequence ID" value="NZ_JBHSAZ010000112.1"/>
</dbReference>